<dbReference type="RefSeq" id="WP_192863211.1">
    <property type="nucleotide sequence ID" value="NZ_JADAQT010000088.1"/>
</dbReference>
<feature type="domain" description="HTH lacI-type" evidence="4">
    <location>
        <begin position="4"/>
        <end position="59"/>
    </location>
</feature>
<dbReference type="SUPFAM" id="SSF47413">
    <property type="entry name" value="lambda repressor-like DNA-binding domains"/>
    <property type="match status" value="1"/>
</dbReference>
<evidence type="ECO:0000313" key="5">
    <source>
        <dbReference type="EMBL" id="MBE1876645.1"/>
    </source>
</evidence>
<dbReference type="InterPro" id="IPR000843">
    <property type="entry name" value="HTH_LacI"/>
</dbReference>
<dbReference type="EMBL" id="JADAQT010000088">
    <property type="protein sequence ID" value="MBE1876645.1"/>
    <property type="molecule type" value="Genomic_DNA"/>
</dbReference>
<evidence type="ECO:0000256" key="2">
    <source>
        <dbReference type="ARBA" id="ARBA00023125"/>
    </source>
</evidence>
<keyword evidence="1" id="KW-0805">Transcription regulation</keyword>
<dbReference type="InterPro" id="IPR028082">
    <property type="entry name" value="Peripla_BP_I"/>
</dbReference>
<organism evidence="5 6">
    <name type="scientific">Myceligenerans pegani</name>
    <dbReference type="NCBI Taxonomy" id="2776917"/>
    <lineage>
        <taxon>Bacteria</taxon>
        <taxon>Bacillati</taxon>
        <taxon>Actinomycetota</taxon>
        <taxon>Actinomycetes</taxon>
        <taxon>Micrococcales</taxon>
        <taxon>Promicromonosporaceae</taxon>
        <taxon>Myceligenerans</taxon>
    </lineage>
</organism>
<keyword evidence="3" id="KW-0804">Transcription</keyword>
<evidence type="ECO:0000256" key="3">
    <source>
        <dbReference type="ARBA" id="ARBA00023163"/>
    </source>
</evidence>
<evidence type="ECO:0000313" key="6">
    <source>
        <dbReference type="Proteomes" id="UP000625527"/>
    </source>
</evidence>
<reference evidence="5 6" key="1">
    <citation type="submission" date="2020-10" db="EMBL/GenBank/DDBJ databases">
        <title>Myceligenerans pegani sp. nov., an endophytic actinomycete isolated from Peganum harmala L. in Xinjiang, China.</title>
        <authorList>
            <person name="Xin L."/>
        </authorList>
    </citation>
    <scope>NUCLEOTIDE SEQUENCE [LARGE SCALE GENOMIC DNA]</scope>
    <source>
        <strain evidence="5 6">TRM65318</strain>
    </source>
</reference>
<dbReference type="InterPro" id="IPR046335">
    <property type="entry name" value="LacI/GalR-like_sensor"/>
</dbReference>
<dbReference type="GO" id="GO:0003677">
    <property type="term" value="F:DNA binding"/>
    <property type="evidence" value="ECO:0007669"/>
    <property type="project" value="UniProtKB-KW"/>
</dbReference>
<dbReference type="SUPFAM" id="SSF53822">
    <property type="entry name" value="Periplasmic binding protein-like I"/>
    <property type="match status" value="1"/>
</dbReference>
<comment type="caution">
    <text evidence="5">The sequence shown here is derived from an EMBL/GenBank/DDBJ whole genome shotgun (WGS) entry which is preliminary data.</text>
</comment>
<accession>A0ABR9MZ22</accession>
<gene>
    <name evidence="5" type="ORF">IHE71_13115</name>
</gene>
<dbReference type="Gene3D" id="3.40.50.2300">
    <property type="match status" value="2"/>
</dbReference>
<dbReference type="PANTHER" id="PTHR30146:SF138">
    <property type="entry name" value="TRANSCRIPTIONAL REGULATORY PROTEIN"/>
    <property type="match status" value="1"/>
</dbReference>
<protein>
    <submittedName>
        <fullName evidence="5">LacI family DNA-binding transcriptional regulator</fullName>
    </submittedName>
</protein>
<dbReference type="SMART" id="SM00354">
    <property type="entry name" value="HTH_LACI"/>
    <property type="match status" value="1"/>
</dbReference>
<proteinExistence type="predicted"/>
<dbReference type="InterPro" id="IPR010982">
    <property type="entry name" value="Lambda_DNA-bd_dom_sf"/>
</dbReference>
<dbReference type="Gene3D" id="1.10.260.40">
    <property type="entry name" value="lambda repressor-like DNA-binding domains"/>
    <property type="match status" value="1"/>
</dbReference>
<evidence type="ECO:0000259" key="4">
    <source>
        <dbReference type="PROSITE" id="PS50932"/>
    </source>
</evidence>
<dbReference type="CDD" id="cd06279">
    <property type="entry name" value="PBP1_LacI-like"/>
    <property type="match status" value="1"/>
</dbReference>
<dbReference type="PANTHER" id="PTHR30146">
    <property type="entry name" value="LACI-RELATED TRANSCRIPTIONAL REPRESSOR"/>
    <property type="match status" value="1"/>
</dbReference>
<name>A0ABR9MZ22_9MICO</name>
<keyword evidence="2 5" id="KW-0238">DNA-binding</keyword>
<dbReference type="PROSITE" id="PS50932">
    <property type="entry name" value="HTH_LACI_2"/>
    <property type="match status" value="1"/>
</dbReference>
<dbReference type="CDD" id="cd01392">
    <property type="entry name" value="HTH_LacI"/>
    <property type="match status" value="1"/>
</dbReference>
<dbReference type="Pfam" id="PF00356">
    <property type="entry name" value="LacI"/>
    <property type="match status" value="1"/>
</dbReference>
<keyword evidence="6" id="KW-1185">Reference proteome</keyword>
<evidence type="ECO:0000256" key="1">
    <source>
        <dbReference type="ARBA" id="ARBA00023015"/>
    </source>
</evidence>
<sequence>MAKVTLQSIADKVGVSRMTVSNAFSRPDQLSSELRRKILDTAADLGYVGPDPAARALARGRTGSVGMLINGRVGEAFATDGSSDLELLSAVADELSAHGMAVTLLTPQLDEKFFPARDVAIDAAIVYSCNAETSGLAELQQRGIPMVTIDENPRPGIPPVNIDDRGGARAAAQHLVDLGHRRVGILALQDAEKPGAADDLSTMSVEYPESERMAGWREVLDAADAEVVTRLAPLAPRSVAAEVAADLLDQGVTAVLCFSDVFAHGVLTTAAARGLRVPDDVSVVGFDDTELAAALNPPLTTVRQDVAAKGRAAVTTLVARLAGQAPEAVVLPTELVIRRSTTTARPGRQADLP</sequence>
<dbReference type="Proteomes" id="UP000625527">
    <property type="component" value="Unassembled WGS sequence"/>
</dbReference>
<dbReference type="Pfam" id="PF13377">
    <property type="entry name" value="Peripla_BP_3"/>
    <property type="match status" value="1"/>
</dbReference>